<feature type="compositionally biased region" description="Basic residues" evidence="1">
    <location>
        <begin position="168"/>
        <end position="184"/>
    </location>
</feature>
<feature type="region of interest" description="Disordered" evidence="1">
    <location>
        <begin position="149"/>
        <end position="184"/>
    </location>
</feature>
<reference evidence="2" key="2">
    <citation type="submission" date="2020-02" db="EMBL/GenBank/DDBJ databases">
        <authorList>
            <person name="Gilchrist C.L.M."/>
            <person name="Chooi Y.-H."/>
        </authorList>
    </citation>
    <scope>NUCLEOTIDE SEQUENCE</scope>
    <source>
        <strain evidence="2">MST-FP2251</strain>
    </source>
</reference>
<dbReference type="Proteomes" id="UP001194746">
    <property type="component" value="Unassembled WGS sequence"/>
</dbReference>
<protein>
    <submittedName>
        <fullName evidence="2">Uncharacterized protein</fullName>
    </submittedName>
</protein>
<name>A0AAD4GTQ6_ASPNN</name>
<comment type="caution">
    <text evidence="2">The sequence shown here is derived from an EMBL/GenBank/DDBJ whole genome shotgun (WGS) entry which is preliminary data.</text>
</comment>
<evidence type="ECO:0000256" key="1">
    <source>
        <dbReference type="SAM" id="MobiDB-lite"/>
    </source>
</evidence>
<gene>
    <name evidence="2" type="ORF">FE257_009761</name>
</gene>
<evidence type="ECO:0000313" key="3">
    <source>
        <dbReference type="Proteomes" id="UP001194746"/>
    </source>
</evidence>
<dbReference type="EMBL" id="VCAU01000058">
    <property type="protein sequence ID" value="KAF9887668.1"/>
    <property type="molecule type" value="Genomic_DNA"/>
</dbReference>
<reference evidence="2" key="1">
    <citation type="journal article" date="2019" name="Beilstein J. Org. Chem.">
        <title>Nanangenines: drimane sesquiterpenoids as the dominant metabolite cohort of a novel Australian fungus, Aspergillus nanangensis.</title>
        <authorList>
            <person name="Lacey H.J."/>
            <person name="Gilchrist C.L.M."/>
            <person name="Crombie A."/>
            <person name="Kalaitzis J.A."/>
            <person name="Vuong D."/>
            <person name="Rutledge P.J."/>
            <person name="Turner P."/>
            <person name="Pitt J.I."/>
            <person name="Lacey E."/>
            <person name="Chooi Y.H."/>
            <person name="Piggott A.M."/>
        </authorList>
    </citation>
    <scope>NUCLEOTIDE SEQUENCE</scope>
    <source>
        <strain evidence="2">MST-FP2251</strain>
    </source>
</reference>
<evidence type="ECO:0000313" key="2">
    <source>
        <dbReference type="EMBL" id="KAF9887668.1"/>
    </source>
</evidence>
<proteinExistence type="predicted"/>
<sequence>MVWLFDIIETVLHRPGSPFSQAQTRSEFKGSPISACYTGRYRKKVHWGSIESVTIPNALVHDALPKHRANNVTSDHHSARRRSSARRPRRSILKPPTSRDQEMTIRNLHNLLEATEKRVELIYDYLLEHGYADLLRRIMKAEETRHRAEARHNAFRDGPLPVADAIRRQRPKPQKHRRVRKLRR</sequence>
<accession>A0AAD4GTQ6</accession>
<organism evidence="2 3">
    <name type="scientific">Aspergillus nanangensis</name>
    <dbReference type="NCBI Taxonomy" id="2582783"/>
    <lineage>
        <taxon>Eukaryota</taxon>
        <taxon>Fungi</taxon>
        <taxon>Dikarya</taxon>
        <taxon>Ascomycota</taxon>
        <taxon>Pezizomycotina</taxon>
        <taxon>Eurotiomycetes</taxon>
        <taxon>Eurotiomycetidae</taxon>
        <taxon>Eurotiales</taxon>
        <taxon>Aspergillaceae</taxon>
        <taxon>Aspergillus</taxon>
        <taxon>Aspergillus subgen. Circumdati</taxon>
    </lineage>
</organism>
<feature type="compositionally biased region" description="Basic residues" evidence="1">
    <location>
        <begin position="78"/>
        <end position="92"/>
    </location>
</feature>
<keyword evidence="3" id="KW-1185">Reference proteome</keyword>
<dbReference type="AlphaFoldDB" id="A0AAD4GTQ6"/>
<feature type="region of interest" description="Disordered" evidence="1">
    <location>
        <begin position="68"/>
        <end position="100"/>
    </location>
</feature>